<proteinExistence type="predicted"/>
<dbReference type="AlphaFoldDB" id="A0A914S4T2"/>
<evidence type="ECO:0000313" key="1">
    <source>
        <dbReference type="Proteomes" id="UP000887564"/>
    </source>
</evidence>
<name>A0A914S4T2_PAREQ</name>
<keyword evidence="1" id="KW-1185">Reference proteome</keyword>
<evidence type="ECO:0000313" key="2">
    <source>
        <dbReference type="WBParaSite" id="PEQ_0001216901-mRNA-1"/>
    </source>
</evidence>
<sequence length="125" mass="13980">MSRSLDRVEQAIDDSQMMMDLIESEAARERVAALRGSSSQRTKEVNEMLRSWASLEANLNASDELVKALDTMLSDVDGRNKSPDIDELESLSLSFEDSLQRALAQIQHTSLKVCVIVYISFNDVV</sequence>
<organism evidence="1 2">
    <name type="scientific">Parascaris equorum</name>
    <name type="common">Equine roundworm</name>
    <dbReference type="NCBI Taxonomy" id="6256"/>
    <lineage>
        <taxon>Eukaryota</taxon>
        <taxon>Metazoa</taxon>
        <taxon>Ecdysozoa</taxon>
        <taxon>Nematoda</taxon>
        <taxon>Chromadorea</taxon>
        <taxon>Rhabditida</taxon>
        <taxon>Spirurina</taxon>
        <taxon>Ascaridomorpha</taxon>
        <taxon>Ascaridoidea</taxon>
        <taxon>Ascarididae</taxon>
        <taxon>Parascaris</taxon>
    </lineage>
</organism>
<accession>A0A914S4T2</accession>
<dbReference type="Proteomes" id="UP000887564">
    <property type="component" value="Unplaced"/>
</dbReference>
<reference evidence="2" key="1">
    <citation type="submission" date="2022-11" db="UniProtKB">
        <authorList>
            <consortium name="WormBaseParasite"/>
        </authorList>
    </citation>
    <scope>IDENTIFICATION</scope>
</reference>
<protein>
    <submittedName>
        <fullName evidence="2">Uncharacterized protein</fullName>
    </submittedName>
</protein>
<dbReference type="WBParaSite" id="PEQ_0001216901-mRNA-1">
    <property type="protein sequence ID" value="PEQ_0001216901-mRNA-1"/>
    <property type="gene ID" value="PEQ_0001216901"/>
</dbReference>